<dbReference type="EMBL" id="NBNE01001173">
    <property type="protein sequence ID" value="OWZ15207.1"/>
    <property type="molecule type" value="Genomic_DNA"/>
</dbReference>
<evidence type="ECO:0000256" key="1">
    <source>
        <dbReference type="SAM" id="Coils"/>
    </source>
</evidence>
<organism evidence="2 3">
    <name type="scientific">Phytophthora megakarya</name>
    <dbReference type="NCBI Taxonomy" id="4795"/>
    <lineage>
        <taxon>Eukaryota</taxon>
        <taxon>Sar</taxon>
        <taxon>Stramenopiles</taxon>
        <taxon>Oomycota</taxon>
        <taxon>Peronosporomycetes</taxon>
        <taxon>Peronosporales</taxon>
        <taxon>Peronosporaceae</taxon>
        <taxon>Phytophthora</taxon>
    </lineage>
</organism>
<comment type="caution">
    <text evidence="2">The sequence shown here is derived from an EMBL/GenBank/DDBJ whole genome shotgun (WGS) entry which is preliminary data.</text>
</comment>
<sequence length="653" mass="77653">MTIHNDKKCRRGSCRNKLCQRRRAERRQGTCSTPHVQPLLVPSVGILFQHRQRHHFPLLEPSVDMNRDKSAVTIDSLDFQAMRDSVNKMQQQLSRGLRDIQEIRVMVKRAVAQREQEKRDNMTKRSPYEFDSTLSLAVGAQRSRKKKRRDSSSDCETEANKAWLVSVLRPAQQNNLPTMQHNEVVARITSVVPEKRPVQVQMMSVEVLEQKKMLLPYLDKIEYINYNVDFCQLKRNLFRKINPHVVTLVNIDRDRVTPVKVSTRMLQTRYPRFFEAVMQIAEDILAQFKFNDDGESLSSLIRLRDTITLDSKVDKWVTLYAEQERVLRNKKIELMKMERSNINNQFRVQIRLLQNQILLQEQELQHIQKKITDGENLVNNIWKEVVAVKSPLRQLSTRGHLGDNVLLPSKELVSVLGRFEEHIGRLQKKHDIAVKASMVLAIPWQQQMEELRLRMVVKIQRAYRARKSSQETKQKAREKLSAQIREREIKLKNQELERKRLETLREKDMERHQQRLKTKREQEDKQKRILEEKQKKLVQKAREEEAGQRAVAMKKKTLSYVMEQWESFVVRKKNRRKASLLFLKFKLMKWKLHLTLHKLMTDAAKTIQHFVRERKEQAQFLKMLKLRAKRNKIAKKYLQKVHLRMVNRLFNQN</sequence>
<evidence type="ECO:0000313" key="3">
    <source>
        <dbReference type="Proteomes" id="UP000198211"/>
    </source>
</evidence>
<feature type="coiled-coil region" evidence="1">
    <location>
        <begin position="459"/>
        <end position="540"/>
    </location>
</feature>
<dbReference type="Proteomes" id="UP000198211">
    <property type="component" value="Unassembled WGS sequence"/>
</dbReference>
<dbReference type="AlphaFoldDB" id="A0A225WDV2"/>
<dbReference type="STRING" id="4795.A0A225WDV2"/>
<gene>
    <name evidence="2" type="ORF">PHMEG_00011197</name>
</gene>
<accession>A0A225WDV2</accession>
<name>A0A225WDV2_9STRA</name>
<protein>
    <submittedName>
        <fullName evidence="2">Uncharacterized protein</fullName>
    </submittedName>
</protein>
<feature type="coiled-coil region" evidence="1">
    <location>
        <begin position="320"/>
        <end position="370"/>
    </location>
</feature>
<proteinExistence type="predicted"/>
<keyword evidence="3" id="KW-1185">Reference proteome</keyword>
<evidence type="ECO:0000313" key="2">
    <source>
        <dbReference type="EMBL" id="OWZ15207.1"/>
    </source>
</evidence>
<reference evidence="3" key="1">
    <citation type="submission" date="2017-03" db="EMBL/GenBank/DDBJ databases">
        <title>Phytopthora megakarya and P. palmivora, two closely related causual agents of cacao black pod achieved similar genome size and gene model numbers by different mechanisms.</title>
        <authorList>
            <person name="Ali S."/>
            <person name="Shao J."/>
            <person name="Larry D.J."/>
            <person name="Kronmiller B."/>
            <person name="Shen D."/>
            <person name="Strem M.D."/>
            <person name="Melnick R.L."/>
            <person name="Guiltinan M.J."/>
            <person name="Tyler B.M."/>
            <person name="Meinhardt L.W."/>
            <person name="Bailey B.A."/>
        </authorList>
    </citation>
    <scope>NUCLEOTIDE SEQUENCE [LARGE SCALE GENOMIC DNA]</scope>
    <source>
        <strain evidence="3">zdho120</strain>
    </source>
</reference>
<dbReference type="OrthoDB" id="125812at2759"/>
<keyword evidence="1" id="KW-0175">Coiled coil</keyword>